<name>A0A024Q871_9BACI</name>
<evidence type="ECO:0000313" key="3">
    <source>
        <dbReference type="Proteomes" id="UP000028875"/>
    </source>
</evidence>
<keyword evidence="3" id="KW-1185">Reference proteome</keyword>
<evidence type="ECO:0000313" key="2">
    <source>
        <dbReference type="EMBL" id="CDQ38694.1"/>
    </source>
</evidence>
<proteinExistence type="predicted"/>
<reference evidence="2 3" key="1">
    <citation type="submission" date="2014-03" db="EMBL/GenBank/DDBJ databases">
        <authorList>
            <person name="Urmite Genomes U."/>
        </authorList>
    </citation>
    <scope>NUCLEOTIDE SEQUENCE [LARGE SCALE GENOMIC DNA]</scope>
    <source>
        <strain evidence="2 3">Vm-5</strain>
    </source>
</reference>
<accession>A0A024Q871</accession>
<comment type="caution">
    <text evidence="2">The sequence shown here is derived from an EMBL/GenBank/DDBJ whole genome shotgun (WGS) entry which is preliminary data.</text>
</comment>
<gene>
    <name evidence="2" type="primary">ykvP</name>
    <name evidence="2" type="ORF">BN990_00967</name>
</gene>
<dbReference type="RefSeq" id="WP_021289409.1">
    <property type="nucleotide sequence ID" value="NZ_BNER01000010.1"/>
</dbReference>
<dbReference type="STRING" id="1462526.BN990_00967"/>
<organism evidence="2 3">
    <name type="scientific">Virgibacillus massiliensis</name>
    <dbReference type="NCBI Taxonomy" id="1462526"/>
    <lineage>
        <taxon>Bacteria</taxon>
        <taxon>Bacillati</taxon>
        <taxon>Bacillota</taxon>
        <taxon>Bacilli</taxon>
        <taxon>Bacillales</taxon>
        <taxon>Bacillaceae</taxon>
        <taxon>Virgibacillus</taxon>
    </lineage>
</organism>
<dbReference type="Proteomes" id="UP000028875">
    <property type="component" value="Unassembled WGS sequence"/>
</dbReference>
<dbReference type="OrthoDB" id="110463at2"/>
<protein>
    <submittedName>
        <fullName evidence="2">Spore protein YkvP</fullName>
    </submittedName>
</protein>
<reference evidence="3" key="2">
    <citation type="submission" date="2014-05" db="EMBL/GenBank/DDBJ databases">
        <title>Draft genome sequence of Virgibacillus massiliensis Vm-5.</title>
        <authorList>
            <person name="Khelaifia S."/>
            <person name="Croce O."/>
            <person name="Lagier J.C."/>
            <person name="Raoult D."/>
        </authorList>
    </citation>
    <scope>NUCLEOTIDE SEQUENCE [LARGE SCALE GENOMIC DNA]</scope>
    <source>
        <strain evidence="3">Vm-5</strain>
    </source>
</reference>
<sequence>MNVLYIPSGYSGIYTYFDQWIYDEINKCSGLTTMYFSLRNGGNFQHVCQQFKPDMILTMLGDHLPIYILETIQSGNFKSVLWLTEDPYYTDRSIKILPYFDYIFSIDSNAVAYYKRLGHKNVHHLMLGTNPSVFSQRSIERQYDICMVGYPYLERIRLVLLILEKTSYTMQLIGNNWRAQWIPKSARSRCKVISRWIPPNKVADFYSNSKIILNTLRPHNEPSNQNTAGILNQSVNNRMFDIASCGSFALMEYIDELPTYFQEGKEIVSFQTDEDCIYKISQYLNKNELRQEIAESAKDKVLRLHTFASRVEEMIGIVRSD</sequence>
<feature type="domain" description="Spore protein YkvP/CgeB glycosyl transferase-like" evidence="1">
    <location>
        <begin position="166"/>
        <end position="315"/>
    </location>
</feature>
<evidence type="ECO:0000259" key="1">
    <source>
        <dbReference type="Pfam" id="PF13524"/>
    </source>
</evidence>
<dbReference type="Pfam" id="PF13524">
    <property type="entry name" value="Glyco_trans_1_2"/>
    <property type="match status" value="1"/>
</dbReference>
<dbReference type="InterPro" id="IPR055259">
    <property type="entry name" value="YkvP/CgeB_Glyco_trans-like"/>
</dbReference>
<dbReference type="AlphaFoldDB" id="A0A024Q871"/>
<dbReference type="eggNOG" id="COG4641">
    <property type="taxonomic scope" value="Bacteria"/>
</dbReference>
<dbReference type="EMBL" id="CCDP010000001">
    <property type="protein sequence ID" value="CDQ38694.1"/>
    <property type="molecule type" value="Genomic_DNA"/>
</dbReference>